<dbReference type="FunFam" id="3.40.720.10:FF:000051">
    <property type="entry name" value="Arylsulfatase"/>
    <property type="match status" value="1"/>
</dbReference>
<dbReference type="OrthoDB" id="96314at2759"/>
<feature type="domain" description="Sulfatase N-terminal" evidence="8">
    <location>
        <begin position="24"/>
        <end position="369"/>
    </location>
</feature>
<feature type="chain" id="PRO_5040322827" description="Arylsulfatase" evidence="7">
    <location>
        <begin position="21"/>
        <end position="586"/>
    </location>
</feature>
<keyword evidence="2 7" id="KW-0732">Signal</keyword>
<keyword evidence="4" id="KW-0325">Glycoprotein</keyword>
<dbReference type="GO" id="GO:0018958">
    <property type="term" value="P:phenol-containing compound metabolic process"/>
    <property type="evidence" value="ECO:0007669"/>
    <property type="project" value="InterPro"/>
</dbReference>
<dbReference type="EMBL" id="ML978129">
    <property type="protein sequence ID" value="KAF2096936.1"/>
    <property type="molecule type" value="Genomic_DNA"/>
</dbReference>
<gene>
    <name evidence="9" type="ORF">NA57DRAFT_42969</name>
</gene>
<comment type="similarity">
    <text evidence="1 5">Belongs to the sulfatase family.</text>
</comment>
<protein>
    <recommendedName>
        <fullName evidence="5">Arylsulfatase</fullName>
        <shortName evidence="5">AS</shortName>
        <ecNumber evidence="5">3.1.6.1</ecNumber>
    </recommendedName>
    <alternativeName>
        <fullName evidence="5">Aryl-sulfate sulphohydrolase</fullName>
    </alternativeName>
</protein>
<comment type="catalytic activity">
    <reaction evidence="5">
        <text>an aryl sulfate + H2O = a phenol + sulfate + H(+)</text>
        <dbReference type="Rhea" id="RHEA:17261"/>
        <dbReference type="ChEBI" id="CHEBI:15377"/>
        <dbReference type="ChEBI" id="CHEBI:15378"/>
        <dbReference type="ChEBI" id="CHEBI:16189"/>
        <dbReference type="ChEBI" id="CHEBI:33853"/>
        <dbReference type="ChEBI" id="CHEBI:140317"/>
        <dbReference type="EC" id="3.1.6.1"/>
    </reaction>
</comment>
<dbReference type="GO" id="GO:0004065">
    <property type="term" value="F:arylsulfatase activity"/>
    <property type="evidence" value="ECO:0007669"/>
    <property type="project" value="UniProtKB-UniRule"/>
</dbReference>
<dbReference type="PANTHER" id="PTHR43108">
    <property type="entry name" value="N-ACETYLGLUCOSAMINE-6-SULFATASE FAMILY MEMBER"/>
    <property type="match status" value="1"/>
</dbReference>
<organism evidence="9 10">
    <name type="scientific">Rhizodiscina lignyota</name>
    <dbReference type="NCBI Taxonomy" id="1504668"/>
    <lineage>
        <taxon>Eukaryota</taxon>
        <taxon>Fungi</taxon>
        <taxon>Dikarya</taxon>
        <taxon>Ascomycota</taxon>
        <taxon>Pezizomycotina</taxon>
        <taxon>Dothideomycetes</taxon>
        <taxon>Pleosporomycetidae</taxon>
        <taxon>Aulographales</taxon>
        <taxon>Rhizodiscinaceae</taxon>
        <taxon>Rhizodiscina</taxon>
    </lineage>
</organism>
<dbReference type="GO" id="GO:0008449">
    <property type="term" value="F:N-acetylglucosamine-6-sulfatase activity"/>
    <property type="evidence" value="ECO:0007669"/>
    <property type="project" value="TreeGrafter"/>
</dbReference>
<dbReference type="GO" id="GO:0005539">
    <property type="term" value="F:glycosaminoglycan binding"/>
    <property type="evidence" value="ECO:0007669"/>
    <property type="project" value="TreeGrafter"/>
</dbReference>
<dbReference type="CDD" id="cd16147">
    <property type="entry name" value="G6S"/>
    <property type="match status" value="1"/>
</dbReference>
<evidence type="ECO:0000256" key="5">
    <source>
        <dbReference type="PIRNR" id="PIRNR000972"/>
    </source>
</evidence>
<comment type="PTM">
    <text evidence="6">The conversion to 3-oxoalanine (also known as C-formylglycine, FGly), of a serine or cysteine residue in prokaryotes and of a cysteine residue in eukaryotes, is critical for catalytic activity.</text>
</comment>
<comment type="caution">
    <text evidence="9">The sequence shown here is derived from an EMBL/GenBank/DDBJ whole genome shotgun (WGS) entry which is preliminary data.</text>
</comment>
<evidence type="ECO:0000256" key="4">
    <source>
        <dbReference type="ARBA" id="ARBA00023180"/>
    </source>
</evidence>
<sequence>MALSLISKCVLLLCASVALAAKKPNILFILTDDQDWHMQSMQHMPFLQKYLLHEGTLYANHYCTVALCCPSRVNLWTGRAAHNTNVTDVFPPYGGYPKVVREGINDDYLPVWMQEAGYNTYYSGKLWNAHTVDNYNSPRAGGYNGSDFILDPYTYEYYNAYMSRNGAPPVSYKGQYSPDITAQKAYGFLEEATQHKEPWFLTVAPIAPHGNIVLEPADMYEADMPRYASRHAHLFKDYKIPRDANFNPEKQGGVAWIKNLPRLNDTVIAYNDEYQRARLRALQSVDEMVETLVKMLEEKDLLKDTYIFYTTDNGYHISQHRMHPGKECGFDTDIHIPLIVRGPGVAAGRVSEAVTAHTDLSPTIMSLAGQSRDDFDGVAIPLEYDKEDTEIAQTRHEHVNVEYWGMAIPEGLYGRYGNAGSDIGFKFAVRNNTYKGLRLIGDDYSLYYAVWCTGDKEYYDVKLDNYFDDSSLHSSYSIADRPFKHIVNRLDALMMVLKSCKGLQCTDPWGVLHPHGGIKTLKDALTSKFDAFYQGQPKVQFDACELGYIREAEGPQQVNVFGDDGAHFDLRSQPSFKYQGHWSLWT</sequence>
<feature type="modified residue" description="3-oxoalanine (Cys)" evidence="6">
    <location>
        <position position="68"/>
    </location>
</feature>
<evidence type="ECO:0000259" key="8">
    <source>
        <dbReference type="Pfam" id="PF00884"/>
    </source>
</evidence>
<dbReference type="InterPro" id="IPR000917">
    <property type="entry name" value="Sulfatase_N"/>
</dbReference>
<keyword evidence="3 5" id="KW-0378">Hydrolase</keyword>
<dbReference type="EC" id="3.1.6.1" evidence="5"/>
<dbReference type="SUPFAM" id="SSF53649">
    <property type="entry name" value="Alkaline phosphatase-like"/>
    <property type="match status" value="1"/>
</dbReference>
<accession>A0A9P4I834</accession>
<dbReference type="Gene3D" id="3.40.720.10">
    <property type="entry name" value="Alkaline Phosphatase, subunit A"/>
    <property type="match status" value="1"/>
</dbReference>
<evidence type="ECO:0000256" key="3">
    <source>
        <dbReference type="ARBA" id="ARBA00022801"/>
    </source>
</evidence>
<keyword evidence="10" id="KW-1185">Reference proteome</keyword>
<dbReference type="PANTHER" id="PTHR43108:SF8">
    <property type="entry name" value="SD21168P"/>
    <property type="match status" value="1"/>
</dbReference>
<evidence type="ECO:0000256" key="6">
    <source>
        <dbReference type="PIRSR" id="PIRSR000972-50"/>
    </source>
</evidence>
<dbReference type="InterPro" id="IPR024607">
    <property type="entry name" value="Sulfatase_CS"/>
</dbReference>
<reference evidence="9" key="1">
    <citation type="journal article" date="2020" name="Stud. Mycol.">
        <title>101 Dothideomycetes genomes: a test case for predicting lifestyles and emergence of pathogens.</title>
        <authorList>
            <person name="Haridas S."/>
            <person name="Albert R."/>
            <person name="Binder M."/>
            <person name="Bloem J."/>
            <person name="Labutti K."/>
            <person name="Salamov A."/>
            <person name="Andreopoulos B."/>
            <person name="Baker S."/>
            <person name="Barry K."/>
            <person name="Bills G."/>
            <person name="Bluhm B."/>
            <person name="Cannon C."/>
            <person name="Castanera R."/>
            <person name="Culley D."/>
            <person name="Daum C."/>
            <person name="Ezra D."/>
            <person name="Gonzalez J."/>
            <person name="Henrissat B."/>
            <person name="Kuo A."/>
            <person name="Liang C."/>
            <person name="Lipzen A."/>
            <person name="Lutzoni F."/>
            <person name="Magnuson J."/>
            <person name="Mondo S."/>
            <person name="Nolan M."/>
            <person name="Ohm R."/>
            <person name="Pangilinan J."/>
            <person name="Park H.-J."/>
            <person name="Ramirez L."/>
            <person name="Alfaro M."/>
            <person name="Sun H."/>
            <person name="Tritt A."/>
            <person name="Yoshinaga Y."/>
            <person name="Zwiers L.-H."/>
            <person name="Turgeon B."/>
            <person name="Goodwin S."/>
            <person name="Spatafora J."/>
            <person name="Crous P."/>
            <person name="Grigoriev I."/>
        </authorList>
    </citation>
    <scope>NUCLEOTIDE SEQUENCE</scope>
    <source>
        <strain evidence="9">CBS 133067</strain>
    </source>
</reference>
<dbReference type="InterPro" id="IPR017850">
    <property type="entry name" value="Alkaline_phosphatase_core_sf"/>
</dbReference>
<feature type="signal peptide" evidence="7">
    <location>
        <begin position="1"/>
        <end position="20"/>
    </location>
</feature>
<dbReference type="InterPro" id="IPR012083">
    <property type="entry name" value="Arylsulfatase"/>
</dbReference>
<dbReference type="Proteomes" id="UP000799772">
    <property type="component" value="Unassembled WGS sequence"/>
</dbReference>
<evidence type="ECO:0000256" key="2">
    <source>
        <dbReference type="ARBA" id="ARBA00022729"/>
    </source>
</evidence>
<dbReference type="Pfam" id="PF00884">
    <property type="entry name" value="Sulfatase"/>
    <property type="match status" value="1"/>
</dbReference>
<proteinExistence type="inferred from homology"/>
<evidence type="ECO:0000313" key="9">
    <source>
        <dbReference type="EMBL" id="KAF2096936.1"/>
    </source>
</evidence>
<evidence type="ECO:0000313" key="10">
    <source>
        <dbReference type="Proteomes" id="UP000799772"/>
    </source>
</evidence>
<dbReference type="PROSITE" id="PS00523">
    <property type="entry name" value="SULFATASE_1"/>
    <property type="match status" value="1"/>
</dbReference>
<dbReference type="AlphaFoldDB" id="A0A9P4I834"/>
<dbReference type="PIRSF" id="PIRSF000972">
    <property type="entry name" value="Arylsulf_plant"/>
    <property type="match status" value="1"/>
</dbReference>
<evidence type="ECO:0000256" key="1">
    <source>
        <dbReference type="ARBA" id="ARBA00008779"/>
    </source>
</evidence>
<name>A0A9P4I834_9PEZI</name>
<evidence type="ECO:0000256" key="7">
    <source>
        <dbReference type="SAM" id="SignalP"/>
    </source>
</evidence>